<dbReference type="InterPro" id="IPR002347">
    <property type="entry name" value="SDR_fam"/>
</dbReference>
<dbReference type="KEGG" id="cpi:Cpin_2894"/>
<dbReference type="AlphaFoldDB" id="A0A979G4D5"/>
<name>A0A979G4D5_CHIPD</name>
<dbReference type="PANTHER" id="PTHR43976:SF9">
    <property type="entry name" value="OXIDOREDUCTASE"/>
    <property type="match status" value="1"/>
</dbReference>
<dbReference type="EMBL" id="CP001699">
    <property type="protein sequence ID" value="ACU60373.1"/>
    <property type="molecule type" value="Genomic_DNA"/>
</dbReference>
<dbReference type="SUPFAM" id="SSF51735">
    <property type="entry name" value="NAD(P)-binding Rossmann-fold domains"/>
    <property type="match status" value="1"/>
</dbReference>
<dbReference type="PANTHER" id="PTHR43976">
    <property type="entry name" value="SHORT CHAIN DEHYDROGENASE"/>
    <property type="match status" value="1"/>
</dbReference>
<dbReference type="OrthoDB" id="1235794at2"/>
<gene>
    <name evidence="2" type="ordered locus">Cpin_2894</name>
</gene>
<evidence type="ECO:0000256" key="1">
    <source>
        <dbReference type="RuleBase" id="RU000363"/>
    </source>
</evidence>
<dbReference type="PRINTS" id="PR00080">
    <property type="entry name" value="SDRFAMILY"/>
</dbReference>
<evidence type="ECO:0000313" key="2">
    <source>
        <dbReference type="EMBL" id="ACU60373.1"/>
    </source>
</evidence>
<comment type="similarity">
    <text evidence="1">Belongs to the short-chain dehydrogenases/reductases (SDR) family.</text>
</comment>
<proteinExistence type="inferred from homology"/>
<dbReference type="InterPro" id="IPR051911">
    <property type="entry name" value="SDR_oxidoreductase"/>
</dbReference>
<dbReference type="Pfam" id="PF00106">
    <property type="entry name" value="adh_short"/>
    <property type="match status" value="1"/>
</dbReference>
<dbReference type="PRINTS" id="PR00081">
    <property type="entry name" value="GDHRDH"/>
</dbReference>
<dbReference type="CDD" id="cd05374">
    <property type="entry name" value="17beta-HSD-like_SDR_c"/>
    <property type="match status" value="1"/>
</dbReference>
<dbReference type="PROSITE" id="PS00061">
    <property type="entry name" value="ADH_SHORT"/>
    <property type="match status" value="1"/>
</dbReference>
<dbReference type="Proteomes" id="UP000002215">
    <property type="component" value="Chromosome"/>
</dbReference>
<dbReference type="Gene3D" id="3.40.50.720">
    <property type="entry name" value="NAD(P)-binding Rossmann-like Domain"/>
    <property type="match status" value="1"/>
</dbReference>
<reference evidence="2 3" key="2">
    <citation type="journal article" date="2010" name="Stand. Genomic Sci.">
        <title>Complete genome sequence of Chitinophaga pinensis type strain (UQM 2034).</title>
        <authorList>
            <person name="Glavina Del Rio T."/>
            <person name="Abt B."/>
            <person name="Spring S."/>
            <person name="Lapidus A."/>
            <person name="Nolan M."/>
            <person name="Tice H."/>
            <person name="Copeland A."/>
            <person name="Cheng J.F."/>
            <person name="Chen F."/>
            <person name="Bruce D."/>
            <person name="Goodwin L."/>
            <person name="Pitluck S."/>
            <person name="Ivanova N."/>
            <person name="Mavromatis K."/>
            <person name="Mikhailova N."/>
            <person name="Pati A."/>
            <person name="Chen A."/>
            <person name="Palaniappan K."/>
            <person name="Land M."/>
            <person name="Hauser L."/>
            <person name="Chang Y.J."/>
            <person name="Jeffries C.D."/>
            <person name="Chain P."/>
            <person name="Saunders E."/>
            <person name="Detter J.C."/>
            <person name="Brettin T."/>
            <person name="Rohde M."/>
            <person name="Goker M."/>
            <person name="Bristow J."/>
            <person name="Eisen J.A."/>
            <person name="Markowitz V."/>
            <person name="Hugenholtz P."/>
            <person name="Kyrpides N.C."/>
            <person name="Klenk H.P."/>
            <person name="Lucas S."/>
        </authorList>
    </citation>
    <scope>NUCLEOTIDE SEQUENCE [LARGE SCALE GENOMIC DNA]</scope>
    <source>
        <strain evidence="3">ATCC 43595 / DSM 2588 / LMG 13176 / NBRC 15968 / NCIMB 11800 / UQM 2034</strain>
    </source>
</reference>
<sequence length="287" mass="31021">MSSKVVLITGTNSGFGYVTVKTLASLGHRVYATMRDIQGRNSDQANELSAIPNVSVLELDLTDENSVSDAVATVIAKEGAIDVLINNAGFSMVGFAESFTVRDVQELFDVNVIAPWRLIKTILPTMRNRADGLIINISSGFGRFSSPFSTMYSATKFGLEGISEGLHYELRPLGVDVAIVEPGPFPTGMMNNIRYGSDQSVTPAYEYFAELPNKVGAAIGELLQTVQPDPQEVADAINNLINLSKGQRPLRTVVDRATGEFVKAANDAVQVQYEKGLRAFGMGELLH</sequence>
<reference evidence="3" key="1">
    <citation type="submission" date="2009-08" db="EMBL/GenBank/DDBJ databases">
        <title>The complete genome of Chitinophaga pinensis DSM 2588.</title>
        <authorList>
            <consortium name="US DOE Joint Genome Institute (JGI-PGF)"/>
            <person name="Lucas S."/>
            <person name="Copeland A."/>
            <person name="Lapidus A."/>
            <person name="Glavina del Rio T."/>
            <person name="Dalin E."/>
            <person name="Tice H."/>
            <person name="Bruce D."/>
            <person name="Goodwin L."/>
            <person name="Pitluck S."/>
            <person name="Kyrpides N."/>
            <person name="Mavromatis K."/>
            <person name="Ivanova N."/>
            <person name="Mikhailova N."/>
            <person name="Sims D."/>
            <person name="Meinche L."/>
            <person name="Brettin T."/>
            <person name="Detter J.C."/>
            <person name="Han C."/>
            <person name="Larimer F."/>
            <person name="Land M."/>
            <person name="Hauser L."/>
            <person name="Markowitz V."/>
            <person name="Cheng J.-F."/>
            <person name="Hugenholtz P."/>
            <person name="Woyke T."/>
            <person name="Wu D."/>
            <person name="Spring S."/>
            <person name="Klenk H.-P."/>
            <person name="Eisen J.A."/>
        </authorList>
    </citation>
    <scope>NUCLEOTIDE SEQUENCE [LARGE SCALE GENOMIC DNA]</scope>
    <source>
        <strain evidence="3">ATCC 43595 / DSM 2588 / LMG 13176 / NBRC 15968 / NCIMB 11800 / UQM 2034</strain>
    </source>
</reference>
<accession>A0A979G4D5</accession>
<organism evidence="2 3">
    <name type="scientific">Chitinophaga pinensis (strain ATCC 43595 / DSM 2588 / LMG 13176 / NBRC 15968 / NCIMB 11800 / UQM 2034)</name>
    <dbReference type="NCBI Taxonomy" id="485918"/>
    <lineage>
        <taxon>Bacteria</taxon>
        <taxon>Pseudomonadati</taxon>
        <taxon>Bacteroidota</taxon>
        <taxon>Chitinophagia</taxon>
        <taxon>Chitinophagales</taxon>
        <taxon>Chitinophagaceae</taxon>
        <taxon>Chitinophaga</taxon>
    </lineage>
</organism>
<dbReference type="InterPro" id="IPR036291">
    <property type="entry name" value="NAD(P)-bd_dom_sf"/>
</dbReference>
<dbReference type="InterPro" id="IPR020904">
    <property type="entry name" value="Sc_DH/Rdtase_CS"/>
</dbReference>
<protein>
    <submittedName>
        <fullName evidence="2">Short-chain dehydrogenase/reductase SDR</fullName>
    </submittedName>
</protein>
<evidence type="ECO:0000313" key="3">
    <source>
        <dbReference type="Proteomes" id="UP000002215"/>
    </source>
</evidence>
<dbReference type="RefSeq" id="WP_012790549.1">
    <property type="nucleotide sequence ID" value="NC_013132.1"/>
</dbReference>